<evidence type="ECO:0000256" key="5">
    <source>
        <dbReference type="PROSITE-ProRule" id="PRU00108"/>
    </source>
</evidence>
<accession>A0A843X396</accession>
<keyword evidence="2 5" id="KW-0238">DNA-binding</keyword>
<dbReference type="PROSITE" id="PS50071">
    <property type="entry name" value="HOMEOBOX_2"/>
    <property type="match status" value="1"/>
</dbReference>
<dbReference type="InterPro" id="IPR001356">
    <property type="entry name" value="HD"/>
</dbReference>
<dbReference type="Proteomes" id="UP000652761">
    <property type="component" value="Unassembled WGS sequence"/>
</dbReference>
<evidence type="ECO:0000313" key="9">
    <source>
        <dbReference type="EMBL" id="MQM12871.1"/>
    </source>
</evidence>
<dbReference type="PROSITE" id="PS51213">
    <property type="entry name" value="ELK"/>
    <property type="match status" value="1"/>
</dbReference>
<dbReference type="SMART" id="SM01188">
    <property type="entry name" value="ELK"/>
    <property type="match status" value="1"/>
</dbReference>
<reference evidence="9" key="1">
    <citation type="submission" date="2017-07" db="EMBL/GenBank/DDBJ databases">
        <title>Taro Niue Genome Assembly and Annotation.</title>
        <authorList>
            <person name="Atibalentja N."/>
            <person name="Keating K."/>
            <person name="Fields C.J."/>
        </authorList>
    </citation>
    <scope>NUCLEOTIDE SEQUENCE</scope>
    <source>
        <strain evidence="9">Niue_2</strain>
        <tissue evidence="9">Leaf</tissue>
    </source>
</reference>
<feature type="DNA-binding region" description="Homeobox; TALE-type" evidence="5">
    <location>
        <begin position="234"/>
        <end position="297"/>
    </location>
</feature>
<feature type="domain" description="ELK" evidence="8">
    <location>
        <begin position="213"/>
        <end position="233"/>
    </location>
</feature>
<name>A0A843X396_COLES</name>
<evidence type="ECO:0000259" key="8">
    <source>
        <dbReference type="PROSITE" id="PS51213"/>
    </source>
</evidence>
<keyword evidence="10" id="KW-1185">Reference proteome</keyword>
<organism evidence="9 10">
    <name type="scientific">Colocasia esculenta</name>
    <name type="common">Wild taro</name>
    <name type="synonym">Arum esculentum</name>
    <dbReference type="NCBI Taxonomy" id="4460"/>
    <lineage>
        <taxon>Eukaryota</taxon>
        <taxon>Viridiplantae</taxon>
        <taxon>Streptophyta</taxon>
        <taxon>Embryophyta</taxon>
        <taxon>Tracheophyta</taxon>
        <taxon>Spermatophyta</taxon>
        <taxon>Magnoliopsida</taxon>
        <taxon>Liliopsida</taxon>
        <taxon>Araceae</taxon>
        <taxon>Aroideae</taxon>
        <taxon>Colocasieae</taxon>
        <taxon>Colocasia</taxon>
    </lineage>
</organism>
<dbReference type="OrthoDB" id="10056939at2759"/>
<dbReference type="InterPro" id="IPR050224">
    <property type="entry name" value="TALE_homeobox"/>
</dbReference>
<dbReference type="PANTHER" id="PTHR11850">
    <property type="entry name" value="HOMEOBOX PROTEIN TRANSCRIPTION FACTORS"/>
    <property type="match status" value="1"/>
</dbReference>
<keyword evidence="4 5" id="KW-0539">Nucleus</keyword>
<proteinExistence type="inferred from homology"/>
<sequence>MEEVFGLHQFHQLQAVGFHDQSAAMAGGEGLQAGSIPGYVLSSCSAAVSEASVVAGGGGSAAAGASVGGGVPAAGEEAVCSTSAIKAKIASHPLYPRLLEAYIDCQKENDIKRNAVPSFLGADPELDYFMAMYCDMLVKYKLDIARPFDEATTFLNSIEVQLGNLCKGSFASVLCRLCFSFCSEEAGRSSEEEYSGEEMDARPSRMLNEDGDQLKEKLLRKYSGYLSSLKQEFSKKKKKGKLPKSARQTLLDWWHAHYKWPYPTEADKVALAEATGLNQKQINNWFINQRKRHWKPSENMQLAFMNTLSAPLYLDGQ</sequence>
<keyword evidence="3 5" id="KW-0371">Homeobox</keyword>
<comment type="caution">
    <text evidence="9">The sequence shown here is derived from an EMBL/GenBank/DDBJ whole genome shotgun (WGS) entry which is preliminary data.</text>
</comment>
<dbReference type="InterPro" id="IPR017970">
    <property type="entry name" value="Homeobox_CS"/>
</dbReference>
<evidence type="ECO:0000256" key="4">
    <source>
        <dbReference type="ARBA" id="ARBA00023242"/>
    </source>
</evidence>
<dbReference type="InterPro" id="IPR005539">
    <property type="entry name" value="ELK_dom"/>
</dbReference>
<dbReference type="GO" id="GO:0005634">
    <property type="term" value="C:nucleus"/>
    <property type="evidence" value="ECO:0007669"/>
    <property type="project" value="UniProtKB-SubCell"/>
</dbReference>
<dbReference type="AlphaFoldDB" id="A0A843X396"/>
<comment type="similarity">
    <text evidence="6">Belongs to the TALE/KNOX homeobox family.</text>
</comment>
<dbReference type="InterPro" id="IPR005541">
    <property type="entry name" value="KNOX2"/>
</dbReference>
<comment type="subcellular location">
    <subcellularLocation>
        <location evidence="1 5">Nucleus</location>
    </subcellularLocation>
</comment>
<dbReference type="InterPro" id="IPR009057">
    <property type="entry name" value="Homeodomain-like_sf"/>
</dbReference>
<dbReference type="CDD" id="cd00086">
    <property type="entry name" value="homeodomain"/>
    <property type="match status" value="1"/>
</dbReference>
<dbReference type="Pfam" id="PF03789">
    <property type="entry name" value="ELK"/>
    <property type="match status" value="1"/>
</dbReference>
<dbReference type="InterPro" id="IPR005540">
    <property type="entry name" value="KNOX1"/>
</dbReference>
<dbReference type="EMBL" id="NMUH01005481">
    <property type="protein sequence ID" value="MQM12871.1"/>
    <property type="molecule type" value="Genomic_DNA"/>
</dbReference>
<evidence type="ECO:0000256" key="1">
    <source>
        <dbReference type="ARBA" id="ARBA00004123"/>
    </source>
</evidence>
<dbReference type="Pfam" id="PF05920">
    <property type="entry name" value="Homeobox_KN"/>
    <property type="match status" value="1"/>
</dbReference>
<dbReference type="Pfam" id="PF03790">
    <property type="entry name" value="KNOX1"/>
    <property type="match status" value="1"/>
</dbReference>
<dbReference type="SMART" id="SM01256">
    <property type="entry name" value="KNOX2"/>
    <property type="match status" value="1"/>
</dbReference>
<dbReference type="PROSITE" id="PS00027">
    <property type="entry name" value="HOMEOBOX_1"/>
    <property type="match status" value="1"/>
</dbReference>
<dbReference type="GO" id="GO:0003677">
    <property type="term" value="F:DNA binding"/>
    <property type="evidence" value="ECO:0007669"/>
    <property type="project" value="UniProtKB-UniRule"/>
</dbReference>
<gene>
    <name evidence="9" type="ORF">Taro_045790</name>
</gene>
<evidence type="ECO:0000256" key="2">
    <source>
        <dbReference type="ARBA" id="ARBA00023125"/>
    </source>
</evidence>
<protein>
    <submittedName>
        <fullName evidence="9">Uncharacterized protein</fullName>
    </submittedName>
</protein>
<dbReference type="InterPro" id="IPR008422">
    <property type="entry name" value="KN_HD"/>
</dbReference>
<dbReference type="SMART" id="SM01255">
    <property type="entry name" value="KNOX1"/>
    <property type="match status" value="1"/>
</dbReference>
<dbReference type="SMART" id="SM00389">
    <property type="entry name" value="HOX"/>
    <property type="match status" value="1"/>
</dbReference>
<dbReference type="GO" id="GO:0000981">
    <property type="term" value="F:DNA-binding transcription factor activity, RNA polymerase II-specific"/>
    <property type="evidence" value="ECO:0007669"/>
    <property type="project" value="InterPro"/>
</dbReference>
<dbReference type="SUPFAM" id="SSF46689">
    <property type="entry name" value="Homeodomain-like"/>
    <property type="match status" value="1"/>
</dbReference>
<dbReference type="Pfam" id="PF03791">
    <property type="entry name" value="KNOX2"/>
    <property type="match status" value="1"/>
</dbReference>
<evidence type="ECO:0000313" key="10">
    <source>
        <dbReference type="Proteomes" id="UP000652761"/>
    </source>
</evidence>
<feature type="domain" description="Homeobox" evidence="7">
    <location>
        <begin position="233"/>
        <end position="296"/>
    </location>
</feature>
<dbReference type="Gene3D" id="1.10.10.60">
    <property type="entry name" value="Homeodomain-like"/>
    <property type="match status" value="1"/>
</dbReference>
<evidence type="ECO:0000256" key="6">
    <source>
        <dbReference type="PROSITE-ProRule" id="PRU00559"/>
    </source>
</evidence>
<evidence type="ECO:0000259" key="7">
    <source>
        <dbReference type="PROSITE" id="PS50071"/>
    </source>
</evidence>
<evidence type="ECO:0000256" key="3">
    <source>
        <dbReference type="ARBA" id="ARBA00023155"/>
    </source>
</evidence>